<feature type="disulfide bond" evidence="10">
    <location>
        <begin position="874"/>
        <end position="886"/>
    </location>
</feature>
<keyword evidence="4 12" id="KW-0732">Signal</keyword>
<dbReference type="Gene3D" id="2.170.300.10">
    <property type="entry name" value="Tie2 ligand-binding domain superfamily"/>
    <property type="match status" value="1"/>
</dbReference>
<proteinExistence type="predicted"/>
<dbReference type="InterPro" id="IPR002049">
    <property type="entry name" value="LE_dom"/>
</dbReference>
<dbReference type="EMBL" id="MU827784">
    <property type="protein sequence ID" value="KAJ7334378.1"/>
    <property type="molecule type" value="Genomic_DNA"/>
</dbReference>
<dbReference type="CDD" id="cd00055">
    <property type="entry name" value="EGF_Lam"/>
    <property type="match status" value="11"/>
</dbReference>
<dbReference type="SUPFAM" id="SSF57196">
    <property type="entry name" value="EGF/Laminin"/>
    <property type="match status" value="10"/>
</dbReference>
<evidence type="ECO:0000256" key="11">
    <source>
        <dbReference type="SAM" id="Coils"/>
    </source>
</evidence>
<evidence type="ECO:0000256" key="9">
    <source>
        <dbReference type="ARBA" id="ARBA00023292"/>
    </source>
</evidence>
<feature type="disulfide bond" evidence="10">
    <location>
        <begin position="799"/>
        <end position="808"/>
    </location>
</feature>
<keyword evidence="7 10" id="KW-1015">Disulfide bond</keyword>
<sequence>MTPRKQIITIICSIVAAFLAEVSCECSSAGVCIPGPQNAARLADHTVVATSTCGDPPAQYCRVKPLNRCFTCNETSNTVEKMTDGKLSTSWQSVTWWEWYQNNNQTDEPLMVNVTISFNKSYAITGEIRVTFKSPRPYKMILERSTDKGLTWSPLQYYADDCKERFNMSSTPVESITFSNFDLHCVQDYSDSTPQENGVVLFDFLRRYVKSDFWNRALQDYFTATDIRLQLLYPGTDRLENVNNLVENIFNQYFYSIADLRVNARCQCHGHGEYCDHPNRNGKDCDCGHNTEGEDCERCKPLFNNKPWMPATSDSEPNPCEECQCYKHADSCHYNQSLDHGVCDDCYHNTTGMFCEQCIVKFYRNMSKPLYDPEVCLPCECYMFGITNNGSCNQTTGQCECKQNVTGRQCDNCADTFWGFQLPPIGDCRECSCNGNGTRNGSLSCNQDSGHCPCKANIHQLTCSECRDDFYSFPRAVDVDCLQCDCDYGGSVKRICEKNNGTCLCRSHIEGERCTEVSRRYFIAAFDHLKYEAEDAMGSFVATSNFTGVDQVFTGRGYGEIGSSQFISFTVNTSTIFTDYYIVIRYTSTEEANIILRLSISSCNASDCHAINNFTISNLPHGAGLAWKSQEAIPFDFNLVYHLNLTVVSGMYPNSTIEIDALILQPDVTDARVYEKAQDTGSVHGMASQQIVDCWTNSATIAGSQNNSDSCGNVTFSVMAEVFDGAIACSCNSTGTKNGTTCRQLGGRCHCKPGVTGRTCDRCLPGYFNFTDSGCTACECSGLGSSDLVCNPVTGQCPCKPGVITRTCGRCDVNYYGFHTGQGCVECKCNASGSADLQCDQNGVCPCKNSTTGTKCDMCRENFFNFTSEGCQPCNCHEGGSSLLQCHLNTGICTCKANAEGRKCERCKNGTYNSDPTNPDGCSPCFCFGRSNVCSSATNFVKSYIKANFSSLDNADKSASLAMSSMEDGDTFDINFTSNSFVKLTFLKNFKGNQLHSYSQLFKMNMSYADVDSLNATWNITLTGNGKKAYFDIVPLPSLSNQEYHARLHEHYTLNNLTAYELQSILVDIDSVQIQGSFKAIGSVKISVKLVSATNGVGDEVGYVENCTCPNNYTELSCGFCNSGFTRQTPSLDNTPNVLSSCLLCSCTGRSKECSPENGMCYNCRMGSEGDHCERCQPGVDNTTDCRRCIPGFFGLTPSSGGCRDCDCVLPNTMYSNSSVCNETTGQCKCKPRIGGRPCDRCHENAYNTSRGCVDCPECYRLVYVEVKKLRVSSAALANTIDRLRNGNIGDASFAQRLSNSESSVSSLVSDAEESREIEKNVTKQVLELNQTLNQLEQVLMQEVTPGVTELSSNLTSVVQDRNRTKQLIQLIRDAVYHSHNLLNMSIDPSVREAEIIADYLGKLVPRFTALASNFTAAAMRQNETAYDIQGKVDNANSVIEEAQRVAEDAVKEQNDLVSALDVLRMRVDVIEAYGEAMNSTAYKLFVNASYVLSQAKETLSEVMLLDPNNRDTVSQIEAAAMQASRRAQEVMSRAKNLTQTYSNLTAQVELAVEEVEALTSRVENAESTGQGILKEARRAKQEAIDAVQLATKTHADAEEMLQILQNFATKAQEAQEFADLSLKRAKEANITSWNAIQYAQGINASLQATLAAAKHGLNLAQQAWNISSDENQGVSIIHQDASKLSQDAAQSKYTTGYFTQVDQNVTTITSSSQRNIDACKGNYSKLASDALTDAHLAKREADKADTAARNLKVNVDRVVQEAARLQHVNVTRLNELKSEMQRIRSEFTQKNVADIITELKNAKEEQKRFVSEYREKVRERRQEIDELKQLYASLSSVTCDKSS</sequence>
<dbReference type="FunFam" id="2.10.25.10:FF:000074">
    <property type="entry name" value="Laminin subunit alpha"/>
    <property type="match status" value="1"/>
</dbReference>
<keyword evidence="8" id="KW-0325">Glycoprotein</keyword>
<dbReference type="FunFam" id="2.10.25.10:FF:000082">
    <property type="entry name" value="Laminin subunit alpha 1"/>
    <property type="match status" value="1"/>
</dbReference>
<dbReference type="Pfam" id="PF00052">
    <property type="entry name" value="Laminin_B"/>
    <property type="match status" value="1"/>
</dbReference>
<name>A0A9W9YD66_9CNID</name>
<dbReference type="PROSITE" id="PS01248">
    <property type="entry name" value="EGF_LAM_1"/>
    <property type="match status" value="3"/>
</dbReference>
<feature type="coiled-coil region" evidence="11">
    <location>
        <begin position="1521"/>
        <end position="1594"/>
    </location>
</feature>
<keyword evidence="9 10" id="KW-0424">Laminin EGF-like domain</keyword>
<dbReference type="SMART" id="SM00180">
    <property type="entry name" value="EGF_Lam"/>
    <property type="match status" value="11"/>
</dbReference>
<evidence type="ECO:0000256" key="12">
    <source>
        <dbReference type="SAM" id="SignalP"/>
    </source>
</evidence>
<evidence type="ECO:0000256" key="6">
    <source>
        <dbReference type="ARBA" id="ARBA00022869"/>
    </source>
</evidence>
<evidence type="ECO:0000256" key="3">
    <source>
        <dbReference type="ARBA" id="ARBA00022530"/>
    </source>
</evidence>
<feature type="domain" description="Laminin IV type B" evidence="14">
    <location>
        <begin position="523"/>
        <end position="723"/>
    </location>
</feature>
<feature type="coiled-coil region" evidence="11">
    <location>
        <begin position="1774"/>
        <end position="1831"/>
    </location>
</feature>
<dbReference type="GO" id="GO:0009887">
    <property type="term" value="P:animal organ morphogenesis"/>
    <property type="evidence" value="ECO:0007669"/>
    <property type="project" value="TreeGrafter"/>
</dbReference>
<dbReference type="FunFam" id="2.10.25.10:FF:000090">
    <property type="entry name" value="laminin subunit alpha"/>
    <property type="match status" value="1"/>
</dbReference>
<keyword evidence="17" id="KW-1185">Reference proteome</keyword>
<feature type="disulfide bond" evidence="10">
    <location>
        <begin position="778"/>
        <end position="790"/>
    </location>
</feature>
<dbReference type="PRINTS" id="PR00011">
    <property type="entry name" value="EGFLAMININ"/>
</dbReference>
<feature type="disulfide bond" evidence="10">
    <location>
        <begin position="876"/>
        <end position="893"/>
    </location>
</feature>
<dbReference type="Proteomes" id="UP001163046">
    <property type="component" value="Unassembled WGS sequence"/>
</dbReference>
<dbReference type="FunFam" id="2.10.25.10:FF:000011">
    <property type="entry name" value="Cadherin EGF LAG seven-pass G-type receptor"/>
    <property type="match status" value="1"/>
</dbReference>
<feature type="disulfide bond" evidence="10">
    <location>
        <begin position="454"/>
        <end position="463"/>
    </location>
</feature>
<dbReference type="InterPro" id="IPR050440">
    <property type="entry name" value="Laminin/Netrin_ECM"/>
</dbReference>
<dbReference type="PANTHER" id="PTHR10574:SF440">
    <property type="entry name" value="LAMININ EGF-LIKE DOMAIN-CONTAINING PROTEIN"/>
    <property type="match status" value="1"/>
</dbReference>
<feature type="domain" description="Laminin EGF-like" evidence="13">
    <location>
        <begin position="379"/>
        <end position="430"/>
    </location>
</feature>
<dbReference type="FunFam" id="2.10.25.10:FF:000775">
    <property type="entry name" value="Predicted protein"/>
    <property type="match status" value="1"/>
</dbReference>
<evidence type="ECO:0000256" key="10">
    <source>
        <dbReference type="PROSITE-ProRule" id="PRU00460"/>
    </source>
</evidence>
<dbReference type="PANTHER" id="PTHR10574">
    <property type="entry name" value="NETRIN/LAMININ-RELATED"/>
    <property type="match status" value="1"/>
</dbReference>
<feature type="disulfide bond" evidence="10">
    <location>
        <begin position="780"/>
        <end position="797"/>
    </location>
</feature>
<dbReference type="PROSITE" id="PS00022">
    <property type="entry name" value="EGF_1"/>
    <property type="match status" value="1"/>
</dbReference>
<dbReference type="PROSITE" id="PS51117">
    <property type="entry name" value="LAMININ_NTER"/>
    <property type="match status" value="1"/>
</dbReference>
<dbReference type="PROSITE" id="PS51116">
    <property type="entry name" value="LAMININ_IVB"/>
    <property type="match status" value="1"/>
</dbReference>
<evidence type="ECO:0000256" key="7">
    <source>
        <dbReference type="ARBA" id="ARBA00023157"/>
    </source>
</evidence>
<evidence type="ECO:0000256" key="5">
    <source>
        <dbReference type="ARBA" id="ARBA00022737"/>
    </source>
</evidence>
<feature type="domain" description="Laminin EGF-like" evidence="13">
    <location>
        <begin position="874"/>
        <end position="924"/>
    </location>
</feature>
<dbReference type="Pfam" id="PF21199">
    <property type="entry name" value="LAMININ_IV_B"/>
    <property type="match status" value="1"/>
</dbReference>
<dbReference type="InterPro" id="IPR008211">
    <property type="entry name" value="Laminin_N"/>
</dbReference>
<comment type="caution">
    <text evidence="16">The sequence shown here is derived from an EMBL/GenBank/DDBJ whole genome shotgun (WGS) entry which is preliminary data.</text>
</comment>
<evidence type="ECO:0000259" key="13">
    <source>
        <dbReference type="PROSITE" id="PS50027"/>
    </source>
</evidence>
<evidence type="ECO:0000256" key="2">
    <source>
        <dbReference type="ARBA" id="ARBA00022525"/>
    </source>
</evidence>
<dbReference type="GO" id="GO:0005604">
    <property type="term" value="C:basement membrane"/>
    <property type="evidence" value="ECO:0007669"/>
    <property type="project" value="UniProtKB-SubCell"/>
</dbReference>
<feature type="signal peptide" evidence="12">
    <location>
        <begin position="1"/>
        <end position="24"/>
    </location>
</feature>
<dbReference type="Gene3D" id="2.60.120.260">
    <property type="entry name" value="Galactose-binding domain-like"/>
    <property type="match status" value="1"/>
</dbReference>
<feature type="domain" description="Laminin EGF-like" evidence="13">
    <location>
        <begin position="729"/>
        <end position="777"/>
    </location>
</feature>
<feature type="domain" description="Laminin EGF-like" evidence="13">
    <location>
        <begin position="431"/>
        <end position="483"/>
    </location>
</feature>
<feature type="chain" id="PRO_5040860184" description="Laminin subunit beta-1" evidence="12">
    <location>
        <begin position="25"/>
        <end position="1844"/>
    </location>
</feature>
<organism evidence="16 17">
    <name type="scientific">Desmophyllum pertusum</name>
    <dbReference type="NCBI Taxonomy" id="174260"/>
    <lineage>
        <taxon>Eukaryota</taxon>
        <taxon>Metazoa</taxon>
        <taxon>Cnidaria</taxon>
        <taxon>Anthozoa</taxon>
        <taxon>Hexacorallia</taxon>
        <taxon>Scleractinia</taxon>
        <taxon>Caryophylliina</taxon>
        <taxon>Caryophylliidae</taxon>
        <taxon>Desmophyllum</taxon>
    </lineage>
</organism>
<feature type="disulfide bond" evidence="10">
    <location>
        <begin position="895"/>
        <end position="904"/>
    </location>
</feature>
<dbReference type="SMART" id="SM00136">
    <property type="entry name" value="LamNT"/>
    <property type="match status" value="1"/>
</dbReference>
<dbReference type="PROSITE" id="PS50027">
    <property type="entry name" value="EGF_LAM_2"/>
    <property type="match status" value="6"/>
</dbReference>
<keyword evidence="6" id="KW-0084">Basement membrane</keyword>
<gene>
    <name evidence="16" type="ORF">OS493_014689</name>
</gene>
<protein>
    <recommendedName>
        <fullName evidence="18">Laminin subunit beta-1</fullName>
    </recommendedName>
</protein>
<dbReference type="InterPro" id="IPR000742">
    <property type="entry name" value="EGF"/>
</dbReference>
<keyword evidence="11" id="KW-0175">Coiled coil</keyword>
<comment type="caution">
    <text evidence="10">Lacks conserved residue(s) required for the propagation of feature annotation.</text>
</comment>
<dbReference type="InterPro" id="IPR013015">
    <property type="entry name" value="Laminin_IV_B"/>
</dbReference>
<evidence type="ECO:0000259" key="14">
    <source>
        <dbReference type="PROSITE" id="PS51116"/>
    </source>
</evidence>
<evidence type="ECO:0008006" key="18">
    <source>
        <dbReference type="Google" id="ProtNLM"/>
    </source>
</evidence>
<keyword evidence="5" id="KW-0677">Repeat</keyword>
<dbReference type="Pfam" id="PF00053">
    <property type="entry name" value="EGF_laminin"/>
    <property type="match status" value="11"/>
</dbReference>
<feature type="disulfide bond" evidence="10">
    <location>
        <begin position="827"/>
        <end position="839"/>
    </location>
</feature>
<evidence type="ECO:0000259" key="15">
    <source>
        <dbReference type="PROSITE" id="PS51117"/>
    </source>
</evidence>
<dbReference type="OrthoDB" id="9981301at2759"/>
<evidence type="ECO:0000256" key="4">
    <source>
        <dbReference type="ARBA" id="ARBA00022729"/>
    </source>
</evidence>
<evidence type="ECO:0000256" key="8">
    <source>
        <dbReference type="ARBA" id="ARBA00023180"/>
    </source>
</evidence>
<keyword evidence="3" id="KW-0272">Extracellular matrix</keyword>
<dbReference type="Gene3D" id="2.10.25.10">
    <property type="entry name" value="Laminin"/>
    <property type="match status" value="9"/>
</dbReference>
<feature type="disulfide bond" evidence="10">
    <location>
        <begin position="847"/>
        <end position="856"/>
    </location>
</feature>
<keyword evidence="2" id="KW-0964">Secreted</keyword>
<comment type="subcellular location">
    <subcellularLocation>
        <location evidence="1">Secreted</location>
        <location evidence="1">Extracellular space</location>
        <location evidence="1">Extracellular matrix</location>
        <location evidence="1">Basement membrane</location>
    </subcellularLocation>
</comment>
<feature type="disulfide bond" evidence="10">
    <location>
        <begin position="401"/>
        <end position="410"/>
    </location>
</feature>
<evidence type="ECO:0000256" key="1">
    <source>
        <dbReference type="ARBA" id="ARBA00004302"/>
    </source>
</evidence>
<feature type="domain" description="Laminin EGF-like" evidence="13">
    <location>
        <begin position="778"/>
        <end position="826"/>
    </location>
</feature>
<evidence type="ECO:0000313" key="17">
    <source>
        <dbReference type="Proteomes" id="UP001163046"/>
    </source>
</evidence>
<reference evidence="16" key="1">
    <citation type="submission" date="2023-01" db="EMBL/GenBank/DDBJ databases">
        <title>Genome assembly of the deep-sea coral Lophelia pertusa.</title>
        <authorList>
            <person name="Herrera S."/>
            <person name="Cordes E."/>
        </authorList>
    </citation>
    <scope>NUCLEOTIDE SEQUENCE</scope>
    <source>
        <strain evidence="16">USNM1676648</strain>
        <tissue evidence="16">Polyp</tissue>
    </source>
</reference>
<accession>A0A9W9YD66</accession>
<evidence type="ECO:0000313" key="16">
    <source>
        <dbReference type="EMBL" id="KAJ7334378.1"/>
    </source>
</evidence>
<feature type="disulfide bond" evidence="10">
    <location>
        <begin position="751"/>
        <end position="760"/>
    </location>
</feature>
<dbReference type="GO" id="GO:0009888">
    <property type="term" value="P:tissue development"/>
    <property type="evidence" value="ECO:0007669"/>
    <property type="project" value="TreeGrafter"/>
</dbReference>
<feature type="domain" description="Laminin EGF-like" evidence="13">
    <location>
        <begin position="827"/>
        <end position="873"/>
    </location>
</feature>
<dbReference type="InterPro" id="IPR000034">
    <property type="entry name" value="Laminin_IV"/>
</dbReference>
<dbReference type="Pfam" id="PF00055">
    <property type="entry name" value="Laminin_N"/>
    <property type="match status" value="1"/>
</dbReference>
<feature type="domain" description="Laminin N-terminal" evidence="15">
    <location>
        <begin position="28"/>
        <end position="265"/>
    </location>
</feature>